<dbReference type="RefSeq" id="XP_031402762.1">
    <property type="nucleotide sequence ID" value="XM_031546902.1"/>
</dbReference>
<evidence type="ECO:0000313" key="2">
    <source>
        <dbReference type="Proteomes" id="UP000515151"/>
    </source>
</evidence>
<feature type="region of interest" description="Disordered" evidence="1">
    <location>
        <begin position="81"/>
        <end position="104"/>
    </location>
</feature>
<accession>A0A6P8DYW0</accession>
<dbReference type="PANTHER" id="PTHR31149">
    <property type="entry name" value="EXPRESSED PROTEIN"/>
    <property type="match status" value="1"/>
</dbReference>
<organism evidence="2 3">
    <name type="scientific">Punica granatum</name>
    <name type="common">Pomegranate</name>
    <dbReference type="NCBI Taxonomy" id="22663"/>
    <lineage>
        <taxon>Eukaryota</taxon>
        <taxon>Viridiplantae</taxon>
        <taxon>Streptophyta</taxon>
        <taxon>Embryophyta</taxon>
        <taxon>Tracheophyta</taxon>
        <taxon>Spermatophyta</taxon>
        <taxon>Magnoliopsida</taxon>
        <taxon>eudicotyledons</taxon>
        <taxon>Gunneridae</taxon>
        <taxon>Pentapetalae</taxon>
        <taxon>rosids</taxon>
        <taxon>malvids</taxon>
        <taxon>Myrtales</taxon>
        <taxon>Lythraceae</taxon>
        <taxon>Punica</taxon>
    </lineage>
</organism>
<keyword evidence="2" id="KW-1185">Reference proteome</keyword>
<gene>
    <name evidence="3 4" type="primary">LOC116212346</name>
</gene>
<sequence>MVFKSLTFNPNDPDLVNARPGSPSPFFYLMSRSASSSSDVWCNCWAPRAASAHRSTPVFQTPAPTGRSPMAHDVPGQFDATRSNANVARQSEETTNQVKFREPMDDDTDAEALLHNEGESPGADDDPLPAIDCLQISGDAFPGRELQACGYSINGATSCFFEWVRHMEDGSVNYIRGAKDRPRTSCFLPLTS</sequence>
<dbReference type="OrthoDB" id="1937889at2759"/>
<dbReference type="PANTHER" id="PTHR31149:SF10">
    <property type="entry name" value="OS05G0100900 PROTEIN"/>
    <property type="match status" value="1"/>
</dbReference>
<name>A0A6P8DYW0_PUNGR</name>
<evidence type="ECO:0000313" key="3">
    <source>
        <dbReference type="RefSeq" id="XP_031402762.1"/>
    </source>
</evidence>
<dbReference type="RefSeq" id="XP_031402763.1">
    <property type="nucleotide sequence ID" value="XM_031546903.1"/>
</dbReference>
<proteinExistence type="predicted"/>
<protein>
    <submittedName>
        <fullName evidence="3 4">Uncharacterized protein LOC116212346</fullName>
    </submittedName>
</protein>
<feature type="compositionally biased region" description="Polar residues" evidence="1">
    <location>
        <begin position="81"/>
        <end position="98"/>
    </location>
</feature>
<dbReference type="Proteomes" id="UP000515151">
    <property type="component" value="Chromosome 6"/>
</dbReference>
<reference evidence="2" key="1">
    <citation type="journal article" date="2020" name="Plant Biotechnol. J.">
        <title>The pomegranate (Punica granatum L.) draft genome dissects genetic divergence between soft- and hard-seeded cultivars.</title>
        <authorList>
            <person name="Luo X."/>
            <person name="Li H."/>
            <person name="Wu Z."/>
            <person name="Yao W."/>
            <person name="Zhao P."/>
            <person name="Cao D."/>
            <person name="Yu H."/>
            <person name="Li K."/>
            <person name="Poudel K."/>
            <person name="Zhao D."/>
            <person name="Zhang F."/>
            <person name="Xia X."/>
            <person name="Chen L."/>
            <person name="Wang Q."/>
            <person name="Jing D."/>
            <person name="Cao S."/>
        </authorList>
    </citation>
    <scope>NUCLEOTIDE SEQUENCE [LARGE SCALE GENOMIC DNA]</scope>
</reference>
<reference evidence="3 4" key="2">
    <citation type="submission" date="2025-04" db="UniProtKB">
        <authorList>
            <consortium name="RefSeq"/>
        </authorList>
    </citation>
    <scope>IDENTIFICATION</scope>
    <source>
        <tissue evidence="3 4">Leaf</tissue>
    </source>
</reference>
<evidence type="ECO:0000256" key="1">
    <source>
        <dbReference type="SAM" id="MobiDB-lite"/>
    </source>
</evidence>
<dbReference type="GeneID" id="116212346"/>
<evidence type="ECO:0000313" key="4">
    <source>
        <dbReference type="RefSeq" id="XP_031402763.1"/>
    </source>
</evidence>
<dbReference type="AlphaFoldDB" id="A0A6P8DYW0"/>
<dbReference type="GO" id="GO:0005886">
    <property type="term" value="C:plasma membrane"/>
    <property type="evidence" value="ECO:0007669"/>
    <property type="project" value="TreeGrafter"/>
</dbReference>